<organism evidence="1 2">
    <name type="scientific">Prosthecobacter debontii</name>
    <dbReference type="NCBI Taxonomy" id="48467"/>
    <lineage>
        <taxon>Bacteria</taxon>
        <taxon>Pseudomonadati</taxon>
        <taxon>Verrucomicrobiota</taxon>
        <taxon>Verrucomicrobiia</taxon>
        <taxon>Verrucomicrobiales</taxon>
        <taxon>Verrucomicrobiaceae</taxon>
        <taxon>Prosthecobacter</taxon>
    </lineage>
</organism>
<dbReference type="EMBL" id="FUYE01000013">
    <property type="protein sequence ID" value="SKB02258.1"/>
    <property type="molecule type" value="Genomic_DNA"/>
</dbReference>
<accession>A0A1T4YL33</accession>
<keyword evidence="2" id="KW-1185">Reference proteome</keyword>
<evidence type="ECO:0000313" key="1">
    <source>
        <dbReference type="EMBL" id="SKB02258.1"/>
    </source>
</evidence>
<protein>
    <submittedName>
        <fullName evidence="1">Uncharacterized protein</fullName>
    </submittedName>
</protein>
<gene>
    <name evidence="1" type="ORF">SAMN02745166_03600</name>
</gene>
<name>A0A1T4YL33_9BACT</name>
<proteinExistence type="predicted"/>
<dbReference type="AlphaFoldDB" id="A0A1T4YL33"/>
<evidence type="ECO:0000313" key="2">
    <source>
        <dbReference type="Proteomes" id="UP000190774"/>
    </source>
</evidence>
<reference evidence="2" key="1">
    <citation type="submission" date="2017-02" db="EMBL/GenBank/DDBJ databases">
        <authorList>
            <person name="Varghese N."/>
            <person name="Submissions S."/>
        </authorList>
    </citation>
    <scope>NUCLEOTIDE SEQUENCE [LARGE SCALE GENOMIC DNA]</scope>
    <source>
        <strain evidence="2">ATCC 700200</strain>
    </source>
</reference>
<dbReference type="Proteomes" id="UP000190774">
    <property type="component" value="Unassembled WGS sequence"/>
</dbReference>
<sequence length="90" mass="10265">MTCIQLGWGMQFGRIKAKTRTAPTDDKIHRIENGIVIGLVRVVRMFSAEFIEQLMHLDLAHPFVAEGNRKRVNGATWFRILKRILKSCAG</sequence>